<keyword evidence="2" id="KW-1185">Reference proteome</keyword>
<name>A0A8W8J2H1_MAGGI</name>
<protein>
    <recommendedName>
        <fullName evidence="3">VWFD domain-containing protein</fullName>
    </recommendedName>
</protein>
<evidence type="ECO:0000313" key="1">
    <source>
        <dbReference type="EnsemblMetazoa" id="G16441.1:cds"/>
    </source>
</evidence>
<dbReference type="EnsemblMetazoa" id="G16441.1">
    <property type="protein sequence ID" value="G16441.1:cds"/>
    <property type="gene ID" value="G16441"/>
</dbReference>
<evidence type="ECO:0000313" key="2">
    <source>
        <dbReference type="Proteomes" id="UP000005408"/>
    </source>
</evidence>
<dbReference type="Gene3D" id="3.10.20.90">
    <property type="entry name" value="Phosphatidylinositol 3-kinase Catalytic Subunit, Chain A, domain 1"/>
    <property type="match status" value="1"/>
</dbReference>
<organism evidence="1 2">
    <name type="scientific">Magallana gigas</name>
    <name type="common">Pacific oyster</name>
    <name type="synonym">Crassostrea gigas</name>
    <dbReference type="NCBI Taxonomy" id="29159"/>
    <lineage>
        <taxon>Eukaryota</taxon>
        <taxon>Metazoa</taxon>
        <taxon>Spiralia</taxon>
        <taxon>Lophotrochozoa</taxon>
        <taxon>Mollusca</taxon>
        <taxon>Bivalvia</taxon>
        <taxon>Autobranchia</taxon>
        <taxon>Pteriomorphia</taxon>
        <taxon>Ostreida</taxon>
        <taxon>Ostreoidea</taxon>
        <taxon>Ostreidae</taxon>
        <taxon>Magallana</taxon>
    </lineage>
</organism>
<accession>A0A8W8J2H1</accession>
<dbReference type="Proteomes" id="UP000005408">
    <property type="component" value="Unassembled WGS sequence"/>
</dbReference>
<sequence length="337" mass="38833">MEDIQVQVEYGPGEIIKFNVPDKPYTYEELKCEIQTRINRLKDKTFEKQYLDDDANWIIAISNTCITEAFRCAVPVAGSSLRRFKMKTFDGCSPSQYPSKLRGPGRPTWDPFCVCAVAVRAGADVFVIDRCPYKPIRIKYMSCNENLLDARKLDEKNYRIYFPSGTYVQAVLEDYPTDNVRTVNVHVYPSKSDHGLTGGLCGTLNGNIWDDFMDRGGNLLSAEAFNQHWRVSWAEFLGNMNEDQLNALPRWKHDVFYCTCPHEHVRGNKPKEIRECSEDTIVKCAKEDNLALNKNKCQIRNKRSVVKPAVLLQNVPETRHSTERIHRHRRGMCIIFI</sequence>
<evidence type="ECO:0008006" key="3">
    <source>
        <dbReference type="Google" id="ProtNLM"/>
    </source>
</evidence>
<dbReference type="AlphaFoldDB" id="A0A8W8J2H1"/>
<proteinExistence type="predicted"/>
<reference evidence="1" key="1">
    <citation type="submission" date="2022-08" db="UniProtKB">
        <authorList>
            <consortium name="EnsemblMetazoa"/>
        </authorList>
    </citation>
    <scope>IDENTIFICATION</scope>
    <source>
        <strain evidence="1">05x7-T-G4-1.051#20</strain>
    </source>
</reference>
<dbReference type="CDD" id="cd05992">
    <property type="entry name" value="PB1"/>
    <property type="match status" value="1"/>
</dbReference>